<keyword evidence="2" id="KW-1185">Reference proteome</keyword>
<organism evidence="1 2">
    <name type="scientific">Gossypium arboreum</name>
    <name type="common">Tree cotton</name>
    <name type="synonym">Gossypium nanking</name>
    <dbReference type="NCBI Taxonomy" id="29729"/>
    <lineage>
        <taxon>Eukaryota</taxon>
        <taxon>Viridiplantae</taxon>
        <taxon>Streptophyta</taxon>
        <taxon>Embryophyta</taxon>
        <taxon>Tracheophyta</taxon>
        <taxon>Spermatophyta</taxon>
        <taxon>Magnoliopsida</taxon>
        <taxon>eudicotyledons</taxon>
        <taxon>Gunneridae</taxon>
        <taxon>Pentapetalae</taxon>
        <taxon>rosids</taxon>
        <taxon>malvids</taxon>
        <taxon>Malvales</taxon>
        <taxon>Malvaceae</taxon>
        <taxon>Malvoideae</taxon>
        <taxon>Gossypium</taxon>
    </lineage>
</organism>
<gene>
    <name evidence="1" type="ORF">PVK06_007572</name>
</gene>
<dbReference type="EMBL" id="JARKNE010000003">
    <property type="protein sequence ID" value="KAK5838832.1"/>
    <property type="molecule type" value="Genomic_DNA"/>
</dbReference>
<accession>A0ABR0QIM4</accession>
<sequence length="92" mass="10457">MGLWALFNFHGIMKYAFILIKKSKGGTRIRVNISSIRGSRKILRKRNTINATSNKDHYGIEKGRVVWEKGDTSGSSKNECLENKDFLIKNGI</sequence>
<proteinExistence type="predicted"/>
<protein>
    <submittedName>
        <fullName evidence="1">Uncharacterized protein</fullName>
    </submittedName>
</protein>
<evidence type="ECO:0000313" key="2">
    <source>
        <dbReference type="Proteomes" id="UP001358586"/>
    </source>
</evidence>
<comment type="caution">
    <text evidence="1">The sequence shown here is derived from an EMBL/GenBank/DDBJ whole genome shotgun (WGS) entry which is preliminary data.</text>
</comment>
<dbReference type="Proteomes" id="UP001358586">
    <property type="component" value="Chromosome 3"/>
</dbReference>
<name>A0ABR0QIM4_GOSAR</name>
<reference evidence="1 2" key="1">
    <citation type="submission" date="2023-03" db="EMBL/GenBank/DDBJ databases">
        <title>WGS of Gossypium arboreum.</title>
        <authorList>
            <person name="Yu D."/>
        </authorList>
    </citation>
    <scope>NUCLEOTIDE SEQUENCE [LARGE SCALE GENOMIC DNA]</scope>
    <source>
        <tissue evidence="1">Leaf</tissue>
    </source>
</reference>
<evidence type="ECO:0000313" key="1">
    <source>
        <dbReference type="EMBL" id="KAK5838832.1"/>
    </source>
</evidence>